<proteinExistence type="predicted"/>
<evidence type="ECO:0000256" key="1">
    <source>
        <dbReference type="SAM" id="Phobius"/>
    </source>
</evidence>
<dbReference type="EMBL" id="ON189043">
    <property type="protein sequence ID" value="URA06851.1"/>
    <property type="molecule type" value="Genomic_DNA"/>
</dbReference>
<sequence>MTLSSWGAFRCCLRLAVRRFNTMIPTMQAMTYAAASMLMNMSVVIPFTRVIVRAVIVRFGLLELEALVAVVSFVHCFGDYVKTLRQTCNADFVAVKEVFGFANVAFVRVAVFGKAAVIARRNVNRIDAFKFAPVLQFKRYRHRVACHCRNPVALCGYRLRRLLQRVKRSKYDVQLPFRLSKEPNFNAWRIRVIVAAHHHCPVFVADNVVFAFISCGQVCGQFFGRPTHIVIDDCAQLRACYFAAYASHVLSSIRGKCR</sequence>
<feature type="transmembrane region" description="Helical" evidence="1">
    <location>
        <begin position="59"/>
        <end position="78"/>
    </location>
</feature>
<name>A0A9E7J545_9CAUD</name>
<feature type="transmembrane region" description="Helical" evidence="1">
    <location>
        <begin position="29"/>
        <end position="52"/>
    </location>
</feature>
<evidence type="ECO:0000313" key="3">
    <source>
        <dbReference type="Proteomes" id="UP001056424"/>
    </source>
</evidence>
<keyword evidence="3" id="KW-1185">Reference proteome</keyword>
<organism evidence="2 3">
    <name type="scientific">Xanthomonas phage Langgrundblatt2</name>
    <dbReference type="NCBI Taxonomy" id="2939129"/>
    <lineage>
        <taxon>Viruses</taxon>
        <taxon>Duplodnaviria</taxon>
        <taxon>Heunggongvirae</taxon>
        <taxon>Uroviricota</taxon>
        <taxon>Caudoviricetes</taxon>
        <taxon>Stanbaylleyvirinae</taxon>
        <taxon>Shirevirus</taxon>
        <taxon>Shirevirus langgrundblatt2</taxon>
    </lineage>
</organism>
<gene>
    <name evidence="2" type="ORF">Langgrundblatt2_BL20020</name>
</gene>
<reference evidence="2" key="1">
    <citation type="journal article" date="2022" name="Viruses">
        <title>Isolation of novel Xanthomonas phages for the plant pathogens X. translucens and X. campestris.</title>
        <authorList>
            <person name="Erdrich S.H."/>
            <person name="Sharma V."/>
            <person name="Schurr U."/>
            <person name="Arsova B."/>
            <person name="Frunzke J."/>
        </authorList>
    </citation>
    <scope>NUCLEOTIDE SEQUENCE</scope>
</reference>
<accession>A0A9E7J545</accession>
<keyword evidence="1" id="KW-0472">Membrane</keyword>
<dbReference type="Proteomes" id="UP001056424">
    <property type="component" value="Segment"/>
</dbReference>
<keyword evidence="1" id="KW-0812">Transmembrane</keyword>
<protein>
    <submittedName>
        <fullName evidence="2">Uncharacterized protein</fullName>
    </submittedName>
</protein>
<feature type="transmembrane region" description="Helical" evidence="1">
    <location>
        <begin position="98"/>
        <end position="117"/>
    </location>
</feature>
<keyword evidence="1" id="KW-1133">Transmembrane helix</keyword>
<evidence type="ECO:0000313" key="2">
    <source>
        <dbReference type="EMBL" id="URA06851.1"/>
    </source>
</evidence>